<name>A0ABS4W9W2_9MICC</name>
<evidence type="ECO:0000313" key="3">
    <source>
        <dbReference type="Proteomes" id="UP000766570"/>
    </source>
</evidence>
<evidence type="ECO:0000313" key="2">
    <source>
        <dbReference type="EMBL" id="MBP2372991.1"/>
    </source>
</evidence>
<dbReference type="Proteomes" id="UP000766570">
    <property type="component" value="Unassembled WGS sequence"/>
</dbReference>
<feature type="domain" description="Integrase catalytic" evidence="1">
    <location>
        <begin position="8"/>
        <end position="48"/>
    </location>
</feature>
<organism evidence="2 3">
    <name type="scientific">Paeniglutamicibacter psychrophenolicus</name>
    <dbReference type="NCBI Taxonomy" id="257454"/>
    <lineage>
        <taxon>Bacteria</taxon>
        <taxon>Bacillati</taxon>
        <taxon>Actinomycetota</taxon>
        <taxon>Actinomycetes</taxon>
        <taxon>Micrococcales</taxon>
        <taxon>Micrococcaceae</taxon>
        <taxon>Paeniglutamicibacter</taxon>
    </lineage>
</organism>
<comment type="caution">
    <text evidence="2">The sequence shown here is derived from an EMBL/GenBank/DDBJ whole genome shotgun (WGS) entry which is preliminary data.</text>
</comment>
<reference evidence="2 3" key="1">
    <citation type="submission" date="2021-03" db="EMBL/GenBank/DDBJ databases">
        <title>Sequencing the genomes of 1000 actinobacteria strains.</title>
        <authorList>
            <person name="Klenk H.-P."/>
        </authorList>
    </citation>
    <scope>NUCLEOTIDE SEQUENCE [LARGE SCALE GENOMIC DNA]</scope>
    <source>
        <strain evidence="2 3">DSM 15454</strain>
    </source>
</reference>
<evidence type="ECO:0000259" key="1">
    <source>
        <dbReference type="Pfam" id="PF13683"/>
    </source>
</evidence>
<keyword evidence="3" id="KW-1185">Reference proteome</keyword>
<dbReference type="EMBL" id="JAGIOE010000001">
    <property type="protein sequence ID" value="MBP2372991.1"/>
    <property type="molecule type" value="Genomic_DNA"/>
</dbReference>
<gene>
    <name evidence="2" type="ORF">JOF46_000903</name>
</gene>
<accession>A0ABS4W9W2</accession>
<dbReference type="InterPro" id="IPR001584">
    <property type="entry name" value="Integrase_cat-core"/>
</dbReference>
<dbReference type="Pfam" id="PF13683">
    <property type="entry name" value="rve_3"/>
    <property type="match status" value="1"/>
</dbReference>
<sequence>MALIDAEDRILRLAGWRTSDEAKANVPWWIEDFYNRRRRHSRLGMLPPVEFEQAMRACAENGEERKGVLTRAE</sequence>
<proteinExistence type="predicted"/>
<protein>
    <submittedName>
        <fullName evidence="2">Transposase InsO family protein</fullName>
    </submittedName>
</protein>